<dbReference type="GO" id="GO:0004190">
    <property type="term" value="F:aspartic-type endopeptidase activity"/>
    <property type="evidence" value="ECO:0007669"/>
    <property type="project" value="UniProtKB-KW"/>
</dbReference>
<dbReference type="EMBL" id="MVBO01000450">
    <property type="protein sequence ID" value="OZJ01368.1"/>
    <property type="molecule type" value="Genomic_DNA"/>
</dbReference>
<dbReference type="PROSITE" id="PS51767">
    <property type="entry name" value="PEPTIDASE_A1"/>
    <property type="match status" value="1"/>
</dbReference>
<evidence type="ECO:0000313" key="6">
    <source>
        <dbReference type="EMBL" id="OZJ01368.1"/>
    </source>
</evidence>
<keyword evidence="4" id="KW-0378">Hydrolase</keyword>
<keyword evidence="4" id="KW-0645">Protease</keyword>
<dbReference type="Pfam" id="PF00026">
    <property type="entry name" value="Asp"/>
    <property type="match status" value="1"/>
</dbReference>
<dbReference type="OrthoDB" id="660550at2759"/>
<dbReference type="InterPro" id="IPR021109">
    <property type="entry name" value="Peptidase_aspartic_dom_sf"/>
</dbReference>
<dbReference type="Gene3D" id="2.40.70.10">
    <property type="entry name" value="Acid Proteases"/>
    <property type="match status" value="2"/>
</dbReference>
<proteinExistence type="inferred from homology"/>
<feature type="domain" description="Peptidase A1" evidence="5">
    <location>
        <begin position="150"/>
        <end position="460"/>
    </location>
</feature>
<evidence type="ECO:0000256" key="3">
    <source>
        <dbReference type="PIRSR" id="PIRSR601461-1"/>
    </source>
</evidence>
<dbReference type="InterPro" id="IPR001461">
    <property type="entry name" value="Aspartic_peptidase_A1"/>
</dbReference>
<feature type="active site" evidence="3">
    <location>
        <position position="168"/>
    </location>
</feature>
<protein>
    <recommendedName>
        <fullName evidence="5">Peptidase A1 domain-containing protein</fullName>
    </recommendedName>
</protein>
<organism evidence="6 7">
    <name type="scientific">Bifiguratus adelaidae</name>
    <dbReference type="NCBI Taxonomy" id="1938954"/>
    <lineage>
        <taxon>Eukaryota</taxon>
        <taxon>Fungi</taxon>
        <taxon>Fungi incertae sedis</taxon>
        <taxon>Mucoromycota</taxon>
        <taxon>Mucoromycotina</taxon>
        <taxon>Endogonomycetes</taxon>
        <taxon>Endogonales</taxon>
        <taxon>Endogonales incertae sedis</taxon>
        <taxon>Bifiguratus</taxon>
    </lineage>
</organism>
<reference evidence="6 7" key="1">
    <citation type="journal article" date="2017" name="Mycologia">
        <title>Bifiguratus adelaidae, gen. et sp. nov., a new member of Mucoromycotina in endophytic and soil-dwelling habitats.</title>
        <authorList>
            <person name="Torres-Cruz T.J."/>
            <person name="Billingsley Tobias T.L."/>
            <person name="Almatruk M."/>
            <person name="Hesse C."/>
            <person name="Kuske C.R."/>
            <person name="Desiro A."/>
            <person name="Benucci G.M."/>
            <person name="Bonito G."/>
            <person name="Stajich J.E."/>
            <person name="Dunlap C."/>
            <person name="Arnold A.E."/>
            <person name="Porras-Alfaro A."/>
        </authorList>
    </citation>
    <scope>NUCLEOTIDE SEQUENCE [LARGE SCALE GENOMIC DNA]</scope>
    <source>
        <strain evidence="6 7">AZ0501</strain>
    </source>
</reference>
<dbReference type="GO" id="GO:0006508">
    <property type="term" value="P:proteolysis"/>
    <property type="evidence" value="ECO:0007669"/>
    <property type="project" value="UniProtKB-KW"/>
</dbReference>
<dbReference type="CDD" id="cd05471">
    <property type="entry name" value="pepsin_like"/>
    <property type="match status" value="1"/>
</dbReference>
<dbReference type="PROSITE" id="PS00141">
    <property type="entry name" value="ASP_PROTEASE"/>
    <property type="match status" value="2"/>
</dbReference>
<accession>A0A261XSM2</accession>
<keyword evidence="2 4" id="KW-0064">Aspartyl protease</keyword>
<dbReference type="AlphaFoldDB" id="A0A261XSM2"/>
<comment type="similarity">
    <text evidence="1 4">Belongs to the peptidase A1 family.</text>
</comment>
<sequence length="463" mass="48795">PTSEKYLTVPYSASYEFFKAGTSTSSTSSSIAATPTPTNAPVCDSANQGSYYCIESGVSRAYEVCVNGAFMSGTCPTGTVCTTSGNSIVCNYPPAYEKKGDLVTFPITRFNKNPNWKDAVAADKNRIPGFHSGLQKRAISAPVINEQFNYIANVSIGSPAQTFQLIVDTGSSNTWVGANTAYIPTSTSKYTGTVSNSYGSGSFSGNEYTDTVTIGDLVLTGQSIGVATNSTGIVVDGILGVGPTDLTQGTVSNAYTVPTVIDTAYSEGKISSKVLGIYFQSTTARLSQNGELTFGGADTSKYTGTLTYTSLTTTSPASHYWGINLSIMYGSTSISSTIPGIVDTGTTLIYINTPAYIALYKEIPGAALDNNTGFVKIPSSSYSNLQPISFVIAGRSFTLTPTQYIIPQSEVTLYGGTPGSYYSYIGNSGAANGLDFILGQKFLENYYSVFDTTNKRVGLATRA</sequence>
<dbReference type="Proteomes" id="UP000242875">
    <property type="component" value="Unassembled WGS sequence"/>
</dbReference>
<evidence type="ECO:0000259" key="5">
    <source>
        <dbReference type="PROSITE" id="PS51767"/>
    </source>
</evidence>
<evidence type="ECO:0000256" key="4">
    <source>
        <dbReference type="RuleBase" id="RU000454"/>
    </source>
</evidence>
<comment type="caution">
    <text evidence="6">The sequence shown here is derived from an EMBL/GenBank/DDBJ whole genome shotgun (WGS) entry which is preliminary data.</text>
</comment>
<gene>
    <name evidence="6" type="ORF">BZG36_05790</name>
</gene>
<keyword evidence="7" id="KW-1185">Reference proteome</keyword>
<dbReference type="SUPFAM" id="SSF50630">
    <property type="entry name" value="Acid proteases"/>
    <property type="match status" value="1"/>
</dbReference>
<dbReference type="InterPro" id="IPR001969">
    <property type="entry name" value="Aspartic_peptidase_AS"/>
</dbReference>
<name>A0A261XSM2_9FUNG</name>
<dbReference type="InterPro" id="IPR034164">
    <property type="entry name" value="Pepsin-like_dom"/>
</dbReference>
<evidence type="ECO:0000256" key="1">
    <source>
        <dbReference type="ARBA" id="ARBA00007447"/>
    </source>
</evidence>
<feature type="non-terminal residue" evidence="6">
    <location>
        <position position="1"/>
    </location>
</feature>
<dbReference type="InterPro" id="IPR033121">
    <property type="entry name" value="PEPTIDASE_A1"/>
</dbReference>
<dbReference type="PANTHER" id="PTHR47966">
    <property type="entry name" value="BETA-SITE APP-CLEAVING ENZYME, ISOFORM A-RELATED"/>
    <property type="match status" value="1"/>
</dbReference>
<evidence type="ECO:0000313" key="7">
    <source>
        <dbReference type="Proteomes" id="UP000242875"/>
    </source>
</evidence>
<dbReference type="PANTHER" id="PTHR47966:SF51">
    <property type="entry name" value="BETA-SITE APP-CLEAVING ENZYME, ISOFORM A-RELATED"/>
    <property type="match status" value="1"/>
</dbReference>
<evidence type="ECO:0000256" key="2">
    <source>
        <dbReference type="ARBA" id="ARBA00022750"/>
    </source>
</evidence>
<feature type="active site" evidence="3">
    <location>
        <position position="343"/>
    </location>
</feature>
<dbReference type="PRINTS" id="PR00792">
    <property type="entry name" value="PEPSIN"/>
</dbReference>